<evidence type="ECO:0000259" key="3">
    <source>
        <dbReference type="Pfam" id="PF09968"/>
    </source>
</evidence>
<evidence type="ECO:0000256" key="2">
    <source>
        <dbReference type="SAM" id="SignalP"/>
    </source>
</evidence>
<feature type="chain" id="PRO_5045272476" description="DUF2202 domain-containing protein" evidence="2">
    <location>
        <begin position="27"/>
        <end position="205"/>
    </location>
</feature>
<dbReference type="SUPFAM" id="SSF47240">
    <property type="entry name" value="Ferritin-like"/>
    <property type="match status" value="1"/>
</dbReference>
<dbReference type="EMBL" id="BAAAPW010000002">
    <property type="protein sequence ID" value="GAA2032388.1"/>
    <property type="molecule type" value="Genomic_DNA"/>
</dbReference>
<organism evidence="4 5">
    <name type="scientific">Agromyces tropicus</name>
    <dbReference type="NCBI Taxonomy" id="555371"/>
    <lineage>
        <taxon>Bacteria</taxon>
        <taxon>Bacillati</taxon>
        <taxon>Actinomycetota</taxon>
        <taxon>Actinomycetes</taxon>
        <taxon>Micrococcales</taxon>
        <taxon>Microbacteriaceae</taxon>
        <taxon>Agromyces</taxon>
    </lineage>
</organism>
<reference evidence="4 5" key="1">
    <citation type="journal article" date="2019" name="Int. J. Syst. Evol. Microbiol.">
        <title>The Global Catalogue of Microorganisms (GCM) 10K type strain sequencing project: providing services to taxonomists for standard genome sequencing and annotation.</title>
        <authorList>
            <consortium name="The Broad Institute Genomics Platform"/>
            <consortium name="The Broad Institute Genome Sequencing Center for Infectious Disease"/>
            <person name="Wu L."/>
            <person name="Ma J."/>
        </authorList>
    </citation>
    <scope>NUCLEOTIDE SEQUENCE [LARGE SCALE GENOMIC DNA]</scope>
    <source>
        <strain evidence="4 5">JCM 15672</strain>
    </source>
</reference>
<evidence type="ECO:0000313" key="4">
    <source>
        <dbReference type="EMBL" id="GAA2032388.1"/>
    </source>
</evidence>
<dbReference type="InterPro" id="IPR012347">
    <property type="entry name" value="Ferritin-like"/>
</dbReference>
<gene>
    <name evidence="4" type="ORF">GCM10009819_15510</name>
</gene>
<evidence type="ECO:0000256" key="1">
    <source>
        <dbReference type="SAM" id="MobiDB-lite"/>
    </source>
</evidence>
<dbReference type="PROSITE" id="PS51257">
    <property type="entry name" value="PROKAR_LIPOPROTEIN"/>
    <property type="match status" value="1"/>
</dbReference>
<feature type="signal peptide" evidence="2">
    <location>
        <begin position="1"/>
        <end position="26"/>
    </location>
</feature>
<keyword evidence="2" id="KW-0732">Signal</keyword>
<feature type="compositionally biased region" description="Low complexity" evidence="1">
    <location>
        <begin position="32"/>
        <end position="49"/>
    </location>
</feature>
<dbReference type="CDD" id="cd01048">
    <property type="entry name" value="Ferritin_like_AB2"/>
    <property type="match status" value="1"/>
</dbReference>
<dbReference type="Pfam" id="PF09968">
    <property type="entry name" value="DUF2202"/>
    <property type="match status" value="1"/>
</dbReference>
<dbReference type="Gene3D" id="1.20.1260.10">
    <property type="match status" value="1"/>
</dbReference>
<dbReference type="Proteomes" id="UP001501196">
    <property type="component" value="Unassembled WGS sequence"/>
</dbReference>
<keyword evidence="5" id="KW-1185">Reference proteome</keyword>
<name>A0ABN2U8W4_9MICO</name>
<dbReference type="InterPro" id="IPR009078">
    <property type="entry name" value="Ferritin-like_SF"/>
</dbReference>
<sequence length="205" mass="21247">MRTRITPVVGAVAALLLVGVGSTLTACTSAPDAPAAGPATVATVPAEPDGGNAGAESEDGTATAPEYDTAAALAYLIEEEKLAHDVYVTLGDLWGANVFTNITASETTHQELVRPLLDARGIDDPRSDEVGVFTDPELQALYDELVARGSTSLDEAIQVGIAIEQKDLDDLGAAIAAEDEADVVSVLERLYAGSENHLASFERLA</sequence>
<dbReference type="RefSeq" id="WP_344371401.1">
    <property type="nucleotide sequence ID" value="NZ_BAAAPW010000002.1"/>
</dbReference>
<protein>
    <recommendedName>
        <fullName evidence="3">DUF2202 domain-containing protein</fullName>
    </recommendedName>
</protein>
<proteinExistence type="predicted"/>
<evidence type="ECO:0000313" key="5">
    <source>
        <dbReference type="Proteomes" id="UP001501196"/>
    </source>
</evidence>
<accession>A0ABN2U8W4</accession>
<feature type="region of interest" description="Disordered" evidence="1">
    <location>
        <begin position="32"/>
        <end position="63"/>
    </location>
</feature>
<comment type="caution">
    <text evidence="4">The sequence shown here is derived from an EMBL/GenBank/DDBJ whole genome shotgun (WGS) entry which is preliminary data.</text>
</comment>
<dbReference type="InterPro" id="IPR019243">
    <property type="entry name" value="DUF2202"/>
</dbReference>
<feature type="domain" description="DUF2202" evidence="3">
    <location>
        <begin position="72"/>
        <end position="203"/>
    </location>
</feature>